<evidence type="ECO:0000313" key="2">
    <source>
        <dbReference type="Proteomes" id="UP000017842"/>
    </source>
</evidence>
<evidence type="ECO:0000313" key="1">
    <source>
        <dbReference type="EMBL" id="ESS73509.1"/>
    </source>
</evidence>
<name>V5C0A9_9GAMM</name>
<protein>
    <submittedName>
        <fullName evidence="1">Uncharacterized protein</fullName>
    </submittedName>
</protein>
<dbReference type="STRING" id="1116472.MGMO_18c00170"/>
<organism evidence="1 2">
    <name type="scientific">Methyloglobulus morosus KoM1</name>
    <dbReference type="NCBI Taxonomy" id="1116472"/>
    <lineage>
        <taxon>Bacteria</taxon>
        <taxon>Pseudomonadati</taxon>
        <taxon>Pseudomonadota</taxon>
        <taxon>Gammaproteobacteria</taxon>
        <taxon>Methylococcales</taxon>
        <taxon>Methylococcaceae</taxon>
        <taxon>Methyloglobulus</taxon>
    </lineage>
</organism>
<dbReference type="eggNOG" id="ENOG5033418">
    <property type="taxonomic scope" value="Bacteria"/>
</dbReference>
<dbReference type="RefSeq" id="WP_023493523.1">
    <property type="nucleotide sequence ID" value="NZ_AYLO01000018.1"/>
</dbReference>
<proteinExistence type="predicted"/>
<comment type="caution">
    <text evidence="1">The sequence shown here is derived from an EMBL/GenBank/DDBJ whole genome shotgun (WGS) entry which is preliminary data.</text>
</comment>
<dbReference type="Proteomes" id="UP000017842">
    <property type="component" value="Unassembled WGS sequence"/>
</dbReference>
<sequence length="99" mass="10829">MDTNETNSEPQAEATAAVNVEVVAKEAIDCLIHLRFQPDGSVIEIGERPSGVTAQNWFNYLSRHTHNCYQALSGGRGLFRLPRLEVDALKTACIGENAT</sequence>
<dbReference type="AlphaFoldDB" id="V5C0A9"/>
<dbReference type="EMBL" id="AYLO01000018">
    <property type="protein sequence ID" value="ESS73509.1"/>
    <property type="molecule type" value="Genomic_DNA"/>
</dbReference>
<keyword evidence="2" id="KW-1185">Reference proteome</keyword>
<reference evidence="1 2" key="1">
    <citation type="journal article" date="2013" name="Genome Announc.">
        <title>Draft Genome Sequence of the Methanotrophic Gammaproteobacterium Methyloglobulus morosus DSM 22980 Strain KoM1.</title>
        <authorList>
            <person name="Poehlein A."/>
            <person name="Deutzmann J.S."/>
            <person name="Daniel R."/>
            <person name="Simeonova D.D."/>
        </authorList>
    </citation>
    <scope>NUCLEOTIDE SEQUENCE [LARGE SCALE GENOMIC DNA]</scope>
    <source>
        <strain evidence="1 2">KoM1</strain>
    </source>
</reference>
<accession>V5C0A9</accession>
<gene>
    <name evidence="1" type="ORF">MGMO_18c00170</name>
</gene>